<reference evidence="17 18" key="1">
    <citation type="submission" date="2017-06" db="EMBL/GenBank/DDBJ databases">
        <title>Genome Sequencing and Comparative Genomics Analysis of Five Ureaplasma Urealyticums with Different Drug Resistance.</title>
        <authorList>
            <person name="Ma L."/>
            <person name="Jia T."/>
        </authorList>
    </citation>
    <scope>NUCLEOTIDE SEQUENCE [LARGE SCALE GENOMIC DNA]</scope>
    <source>
        <strain evidence="18">hebnu uu3</strain>
    </source>
</reference>
<name>A0AAC9X6S1_UREPR</name>
<dbReference type="SUPFAM" id="SSF55681">
    <property type="entry name" value="Class II aaRS and biotin synthetases"/>
    <property type="match status" value="1"/>
</dbReference>
<feature type="domain" description="Aminoacyl-transfer RNA synthetases class-II family profile" evidence="16">
    <location>
        <begin position="171"/>
        <end position="410"/>
    </location>
</feature>
<comment type="function">
    <text evidence="12">Catalyzes the attachment of serine to tRNA(Ser). Is also able to aminoacylate tRNA(Sec) with serine, to form the misacylated tRNA L-seryl-tRNA(Sec), which will be further converted into selenocysteinyl-tRNA(Sec).</text>
</comment>
<comment type="domain">
    <text evidence="12">Consists of two distinct domains, a catalytic core and a N-terminal extension that is involved in tRNA binding.</text>
</comment>
<gene>
    <name evidence="12" type="primary">serS</name>
    <name evidence="17" type="ORF">CEG42_01015</name>
</gene>
<evidence type="ECO:0000256" key="14">
    <source>
        <dbReference type="PIRSR" id="PIRSR001529-2"/>
    </source>
</evidence>
<dbReference type="NCBIfam" id="TIGR00414">
    <property type="entry name" value="serS"/>
    <property type="match status" value="1"/>
</dbReference>
<dbReference type="SUPFAM" id="SSF46589">
    <property type="entry name" value="tRNA-binding arm"/>
    <property type="match status" value="1"/>
</dbReference>
<comment type="catalytic activity">
    <reaction evidence="11 12">
        <text>tRNA(Ser) + L-serine + ATP = L-seryl-tRNA(Ser) + AMP + diphosphate + H(+)</text>
        <dbReference type="Rhea" id="RHEA:12292"/>
        <dbReference type="Rhea" id="RHEA-COMP:9669"/>
        <dbReference type="Rhea" id="RHEA-COMP:9703"/>
        <dbReference type="ChEBI" id="CHEBI:15378"/>
        <dbReference type="ChEBI" id="CHEBI:30616"/>
        <dbReference type="ChEBI" id="CHEBI:33019"/>
        <dbReference type="ChEBI" id="CHEBI:33384"/>
        <dbReference type="ChEBI" id="CHEBI:78442"/>
        <dbReference type="ChEBI" id="CHEBI:78533"/>
        <dbReference type="ChEBI" id="CHEBI:456215"/>
        <dbReference type="EC" id="6.1.1.11"/>
    </reaction>
</comment>
<feature type="binding site" evidence="12 14">
    <location>
        <begin position="262"/>
        <end position="264"/>
    </location>
    <ligand>
        <name>ATP</name>
        <dbReference type="ChEBI" id="CHEBI:30616"/>
    </ligand>
</feature>
<dbReference type="GO" id="GO:0006434">
    <property type="term" value="P:seryl-tRNA aminoacylation"/>
    <property type="evidence" value="ECO:0007669"/>
    <property type="project" value="UniProtKB-UniRule"/>
</dbReference>
<dbReference type="GO" id="GO:0005737">
    <property type="term" value="C:cytoplasm"/>
    <property type="evidence" value="ECO:0007669"/>
    <property type="project" value="UniProtKB-SubCell"/>
</dbReference>
<evidence type="ECO:0000256" key="10">
    <source>
        <dbReference type="ARBA" id="ARBA00047929"/>
    </source>
</evidence>
<feature type="binding site" evidence="12">
    <location>
        <position position="385"/>
    </location>
    <ligand>
        <name>L-serine</name>
        <dbReference type="ChEBI" id="CHEBI:33384"/>
    </ligand>
</feature>
<dbReference type="InterPro" id="IPR002314">
    <property type="entry name" value="aa-tRNA-synt_IIb"/>
</dbReference>
<keyword evidence="15" id="KW-0175">Coiled coil</keyword>
<dbReference type="InterPro" id="IPR045864">
    <property type="entry name" value="aa-tRNA-synth_II/BPL/LPL"/>
</dbReference>
<dbReference type="InterPro" id="IPR006195">
    <property type="entry name" value="aa-tRNA-synth_II"/>
</dbReference>
<comment type="similarity">
    <text evidence="3 12">Belongs to the class-II aminoacyl-tRNA synthetase family. Type-1 seryl-tRNA synthetase subfamily.</text>
</comment>
<dbReference type="HAMAP" id="MF_00176">
    <property type="entry name" value="Ser_tRNA_synth_type1"/>
    <property type="match status" value="1"/>
</dbReference>
<dbReference type="GO" id="GO:0016260">
    <property type="term" value="P:selenocysteine biosynthetic process"/>
    <property type="evidence" value="ECO:0007669"/>
    <property type="project" value="UniProtKB-UniRule"/>
</dbReference>
<keyword evidence="9 12" id="KW-0030">Aminoacyl-tRNA synthetase</keyword>
<dbReference type="Pfam" id="PF00587">
    <property type="entry name" value="tRNA-synt_2b"/>
    <property type="match status" value="1"/>
</dbReference>
<evidence type="ECO:0000256" key="8">
    <source>
        <dbReference type="ARBA" id="ARBA00022917"/>
    </source>
</evidence>
<dbReference type="Gene3D" id="3.30.930.10">
    <property type="entry name" value="Bira Bifunctional Protein, Domain 2"/>
    <property type="match status" value="1"/>
</dbReference>
<dbReference type="RefSeq" id="WP_006689324.1">
    <property type="nucleotide sequence ID" value="NZ_CAMQQM010000001.1"/>
</dbReference>
<dbReference type="PRINTS" id="PR00981">
    <property type="entry name" value="TRNASYNTHSER"/>
</dbReference>
<dbReference type="Gene3D" id="1.10.287.40">
    <property type="entry name" value="Serine-tRNA synthetase, tRNA binding domain"/>
    <property type="match status" value="1"/>
</dbReference>
<dbReference type="Proteomes" id="UP000197054">
    <property type="component" value="Chromosome"/>
</dbReference>
<feature type="binding site" evidence="12 13">
    <location>
        <position position="285"/>
    </location>
    <ligand>
        <name>L-serine</name>
        <dbReference type="ChEBI" id="CHEBI:33384"/>
    </ligand>
</feature>
<dbReference type="PIRSF" id="PIRSF001529">
    <property type="entry name" value="Ser-tRNA-synth_IIa"/>
    <property type="match status" value="1"/>
</dbReference>
<comment type="catalytic activity">
    <reaction evidence="10 12">
        <text>tRNA(Sec) + L-serine + ATP = L-seryl-tRNA(Sec) + AMP + diphosphate + H(+)</text>
        <dbReference type="Rhea" id="RHEA:42580"/>
        <dbReference type="Rhea" id="RHEA-COMP:9742"/>
        <dbReference type="Rhea" id="RHEA-COMP:10128"/>
        <dbReference type="ChEBI" id="CHEBI:15378"/>
        <dbReference type="ChEBI" id="CHEBI:30616"/>
        <dbReference type="ChEBI" id="CHEBI:33019"/>
        <dbReference type="ChEBI" id="CHEBI:33384"/>
        <dbReference type="ChEBI" id="CHEBI:78442"/>
        <dbReference type="ChEBI" id="CHEBI:78533"/>
        <dbReference type="ChEBI" id="CHEBI:456215"/>
        <dbReference type="EC" id="6.1.1.11"/>
    </reaction>
</comment>
<dbReference type="EC" id="6.1.1.11" evidence="12"/>
<keyword evidence="6 12" id="KW-0547">Nucleotide-binding</keyword>
<evidence type="ECO:0000256" key="1">
    <source>
        <dbReference type="ARBA" id="ARBA00004496"/>
    </source>
</evidence>
<evidence type="ECO:0000256" key="15">
    <source>
        <dbReference type="SAM" id="Coils"/>
    </source>
</evidence>
<feature type="binding site" evidence="12">
    <location>
        <begin position="231"/>
        <end position="233"/>
    </location>
    <ligand>
        <name>L-serine</name>
        <dbReference type="ChEBI" id="CHEBI:33384"/>
    </ligand>
</feature>
<evidence type="ECO:0000313" key="18">
    <source>
        <dbReference type="Proteomes" id="UP000197054"/>
    </source>
</evidence>
<evidence type="ECO:0000256" key="4">
    <source>
        <dbReference type="ARBA" id="ARBA00022490"/>
    </source>
</evidence>
<dbReference type="AlphaFoldDB" id="A0AAC9X6S1"/>
<protein>
    <recommendedName>
        <fullName evidence="12">Serine--tRNA ligase</fullName>
        <ecNumber evidence="12">6.1.1.11</ecNumber>
    </recommendedName>
    <alternativeName>
        <fullName evidence="12">Seryl-tRNA synthetase</fullName>
        <shortName evidence="12">SerRS</shortName>
    </alternativeName>
    <alternativeName>
        <fullName evidence="12">Seryl-tRNA(Ser/Sec) synthetase</fullName>
    </alternativeName>
</protein>
<dbReference type="PROSITE" id="PS50862">
    <property type="entry name" value="AA_TRNA_LIGASE_II"/>
    <property type="match status" value="1"/>
</dbReference>
<dbReference type="InterPro" id="IPR042103">
    <property type="entry name" value="SerRS_1_N_sf"/>
</dbReference>
<dbReference type="EMBL" id="CP021991">
    <property type="protein sequence ID" value="ASD29823.1"/>
    <property type="molecule type" value="Genomic_DNA"/>
</dbReference>
<evidence type="ECO:0000256" key="6">
    <source>
        <dbReference type="ARBA" id="ARBA00022741"/>
    </source>
</evidence>
<dbReference type="PANTHER" id="PTHR43697:SF1">
    <property type="entry name" value="SERINE--TRNA LIGASE"/>
    <property type="match status" value="1"/>
</dbReference>
<feature type="coiled-coil region" evidence="15">
    <location>
        <begin position="34"/>
        <end position="97"/>
    </location>
</feature>
<evidence type="ECO:0000256" key="12">
    <source>
        <dbReference type="HAMAP-Rule" id="MF_00176"/>
    </source>
</evidence>
<dbReference type="GO" id="GO:0004828">
    <property type="term" value="F:serine-tRNA ligase activity"/>
    <property type="evidence" value="ECO:0007669"/>
    <property type="project" value="UniProtKB-UniRule"/>
</dbReference>
<keyword evidence="7 12" id="KW-0067">ATP-binding</keyword>
<feature type="binding site" evidence="13">
    <location>
        <position position="262"/>
    </location>
    <ligand>
        <name>L-serine</name>
        <dbReference type="ChEBI" id="CHEBI:33384"/>
    </ligand>
</feature>
<comment type="caution">
    <text evidence="12">Lacks conserved residue(s) required for the propagation of feature annotation.</text>
</comment>
<dbReference type="GO" id="GO:0005524">
    <property type="term" value="F:ATP binding"/>
    <property type="evidence" value="ECO:0007669"/>
    <property type="project" value="UniProtKB-UniRule"/>
</dbReference>
<proteinExistence type="inferred from homology"/>
<evidence type="ECO:0000313" key="17">
    <source>
        <dbReference type="EMBL" id="ASD29823.1"/>
    </source>
</evidence>
<keyword evidence="5 12" id="KW-0436">Ligase</keyword>
<dbReference type="CDD" id="cd00770">
    <property type="entry name" value="SerRS_core"/>
    <property type="match status" value="1"/>
</dbReference>
<evidence type="ECO:0000256" key="9">
    <source>
        <dbReference type="ARBA" id="ARBA00023146"/>
    </source>
</evidence>
<evidence type="ECO:0000256" key="13">
    <source>
        <dbReference type="PIRSR" id="PIRSR001529-1"/>
    </source>
</evidence>
<evidence type="ECO:0000256" key="5">
    <source>
        <dbReference type="ARBA" id="ARBA00022598"/>
    </source>
</evidence>
<feature type="binding site" evidence="13">
    <location>
        <position position="383"/>
    </location>
    <ligand>
        <name>L-serine</name>
        <dbReference type="ChEBI" id="CHEBI:33384"/>
    </ligand>
</feature>
<dbReference type="InterPro" id="IPR002317">
    <property type="entry name" value="Ser-tRNA-ligase_type_1"/>
</dbReference>
<feature type="binding site" evidence="13">
    <location>
        <position position="231"/>
    </location>
    <ligand>
        <name>L-serine</name>
        <dbReference type="ChEBI" id="CHEBI:33384"/>
    </ligand>
</feature>
<evidence type="ECO:0000256" key="2">
    <source>
        <dbReference type="ARBA" id="ARBA00005045"/>
    </source>
</evidence>
<evidence type="ECO:0000256" key="11">
    <source>
        <dbReference type="ARBA" id="ARBA00048823"/>
    </source>
</evidence>
<evidence type="ECO:0000256" key="3">
    <source>
        <dbReference type="ARBA" id="ARBA00010728"/>
    </source>
</evidence>
<keyword evidence="4 12" id="KW-0963">Cytoplasm</keyword>
<evidence type="ECO:0000259" key="16">
    <source>
        <dbReference type="PROSITE" id="PS50862"/>
    </source>
</evidence>
<comment type="subunit">
    <text evidence="12">Homodimer. The tRNA molecule binds across the dimer.</text>
</comment>
<keyword evidence="8 12" id="KW-0648">Protein biosynthesis</keyword>
<evidence type="ECO:0000256" key="7">
    <source>
        <dbReference type="ARBA" id="ARBA00022840"/>
    </source>
</evidence>
<dbReference type="InterPro" id="IPR010978">
    <property type="entry name" value="tRNA-bd_arm"/>
</dbReference>
<organism evidence="17 18">
    <name type="scientific">Ureaplasma parvum</name>
    <name type="common">Ureaplasma urealyticum biotype 1</name>
    <dbReference type="NCBI Taxonomy" id="134821"/>
    <lineage>
        <taxon>Bacteria</taxon>
        <taxon>Bacillati</taxon>
        <taxon>Mycoplasmatota</taxon>
        <taxon>Mycoplasmoidales</taxon>
        <taxon>Mycoplasmoidaceae</taxon>
        <taxon>Ureaplasma</taxon>
    </lineage>
</organism>
<accession>A0AAC9X6S1</accession>
<sequence>MFDINLIRKDITVTKEKMLNKKVPSNLFDQIFDLDVLVRNLMQQEQNLNAKKNQLSKEIAILAKNKDPKLQQTLDLVNSIKNELQNISLTLSNKQDELNKLLLVIPNMPDDSVPIGNDENDNVEIKKVFEPKKFNFLPLAHWDLAVKNKLIDFDKSTKITGSRFIIYTNFGARLYRALQQFCLDMNVKAGFSEIWAPVIVNQESLIGSGNLPKFADDLFKLENSNYYLSPTAEVQLTNLHRNEILKASDLPLYYTALTPCFRSEAGSAGRDVRGVIRQHQFHKVELVKLCKPEDSFKELESMTRQAESILEALELPYRRIVLCTGDLGFSSAKTYDLEVWLPSYNAYKEISSCSNCTNFQARRAKIRYKETIDATTELVHTLNGSSLAIDRLWAAIVENYQQEDGSINIPKVLKKYIY</sequence>
<dbReference type="PANTHER" id="PTHR43697">
    <property type="entry name" value="SERYL-TRNA SYNTHETASE"/>
    <property type="match status" value="1"/>
</dbReference>
<comment type="subcellular location">
    <subcellularLocation>
        <location evidence="1 12">Cytoplasm</location>
    </subcellularLocation>
</comment>
<dbReference type="InterPro" id="IPR033729">
    <property type="entry name" value="SerRS_core"/>
</dbReference>
<dbReference type="Pfam" id="PF02403">
    <property type="entry name" value="Seryl_tRNA_N"/>
    <property type="match status" value="1"/>
</dbReference>
<dbReference type="InterPro" id="IPR015866">
    <property type="entry name" value="Ser-tRNA-synth_1_N"/>
</dbReference>
<comment type="pathway">
    <text evidence="2 12">Aminoacyl-tRNA biosynthesis; selenocysteinyl-tRNA(Sec) biosynthesis; L-seryl-tRNA(Sec) from L-serine and tRNA(Sec): step 1/1.</text>
</comment>
<feature type="binding site" evidence="12 14">
    <location>
        <begin position="349"/>
        <end position="352"/>
    </location>
    <ligand>
        <name>ATP</name>
        <dbReference type="ChEBI" id="CHEBI:30616"/>
    </ligand>
</feature>